<keyword evidence="10" id="KW-1185">Reference proteome</keyword>
<dbReference type="SUPFAM" id="SSF56112">
    <property type="entry name" value="Protein kinase-like (PK-like)"/>
    <property type="match status" value="1"/>
</dbReference>
<evidence type="ECO:0000256" key="6">
    <source>
        <dbReference type="ARBA" id="ARBA00022840"/>
    </source>
</evidence>
<dbReference type="InterPro" id="IPR000719">
    <property type="entry name" value="Prot_kinase_dom"/>
</dbReference>
<dbReference type="AlphaFoldDB" id="A0A919GD99"/>
<name>A0A919GD99_9ACTN</name>
<organism evidence="9 10">
    <name type="scientific">Kitasatospora indigofera</name>
    <dbReference type="NCBI Taxonomy" id="67307"/>
    <lineage>
        <taxon>Bacteria</taxon>
        <taxon>Bacillati</taxon>
        <taxon>Actinomycetota</taxon>
        <taxon>Actinomycetes</taxon>
        <taxon>Kitasatosporales</taxon>
        <taxon>Streptomycetaceae</taxon>
        <taxon>Kitasatospora</taxon>
    </lineage>
</organism>
<dbReference type="PANTHER" id="PTHR43289:SF6">
    <property type="entry name" value="SERINE_THREONINE-PROTEIN KINASE NEKL-3"/>
    <property type="match status" value="1"/>
</dbReference>
<dbReference type="PROSITE" id="PS00108">
    <property type="entry name" value="PROTEIN_KINASE_ST"/>
    <property type="match status" value="1"/>
</dbReference>
<dbReference type="GeneID" id="95356896"/>
<evidence type="ECO:0000256" key="1">
    <source>
        <dbReference type="ARBA" id="ARBA00012513"/>
    </source>
</evidence>
<dbReference type="SMART" id="SM00220">
    <property type="entry name" value="S_TKc"/>
    <property type="match status" value="1"/>
</dbReference>
<feature type="compositionally biased region" description="Basic residues" evidence="7">
    <location>
        <begin position="396"/>
        <end position="410"/>
    </location>
</feature>
<reference evidence="9" key="2">
    <citation type="submission" date="2020-09" db="EMBL/GenBank/DDBJ databases">
        <authorList>
            <person name="Sun Q."/>
            <person name="Ohkuma M."/>
        </authorList>
    </citation>
    <scope>NUCLEOTIDE SEQUENCE</scope>
    <source>
        <strain evidence="9">JCM 4646</strain>
    </source>
</reference>
<protein>
    <recommendedName>
        <fullName evidence="1">non-specific serine/threonine protein kinase</fullName>
        <ecNumber evidence="1">2.7.11.1</ecNumber>
    </recommendedName>
</protein>
<evidence type="ECO:0000313" key="10">
    <source>
        <dbReference type="Proteomes" id="UP000617734"/>
    </source>
</evidence>
<evidence type="ECO:0000259" key="8">
    <source>
        <dbReference type="PROSITE" id="PS50011"/>
    </source>
</evidence>
<dbReference type="Pfam" id="PF00069">
    <property type="entry name" value="Pkinase"/>
    <property type="match status" value="1"/>
</dbReference>
<dbReference type="InterPro" id="IPR008271">
    <property type="entry name" value="Ser/Thr_kinase_AS"/>
</dbReference>
<dbReference type="EC" id="2.7.11.1" evidence="1"/>
<dbReference type="PROSITE" id="PS50011">
    <property type="entry name" value="PROTEIN_KINASE_DOM"/>
    <property type="match status" value="1"/>
</dbReference>
<proteinExistence type="predicted"/>
<dbReference type="Gene3D" id="1.10.510.10">
    <property type="entry name" value="Transferase(Phosphotransferase) domain 1"/>
    <property type="match status" value="1"/>
</dbReference>
<reference evidence="9" key="1">
    <citation type="journal article" date="2014" name="Int. J. Syst. Evol. Microbiol.">
        <title>Complete genome sequence of Corynebacterium casei LMG S-19264T (=DSM 44701T), isolated from a smear-ripened cheese.</title>
        <authorList>
            <consortium name="US DOE Joint Genome Institute (JGI-PGF)"/>
            <person name="Walter F."/>
            <person name="Albersmeier A."/>
            <person name="Kalinowski J."/>
            <person name="Ruckert C."/>
        </authorList>
    </citation>
    <scope>NUCLEOTIDE SEQUENCE</scope>
    <source>
        <strain evidence="9">JCM 4646</strain>
    </source>
</reference>
<dbReference type="GO" id="GO:0004674">
    <property type="term" value="F:protein serine/threonine kinase activity"/>
    <property type="evidence" value="ECO:0007669"/>
    <property type="project" value="UniProtKB-KW"/>
</dbReference>
<feature type="domain" description="Protein kinase" evidence="8">
    <location>
        <begin position="18"/>
        <end position="279"/>
    </location>
</feature>
<dbReference type="PANTHER" id="PTHR43289">
    <property type="entry name" value="MITOGEN-ACTIVATED PROTEIN KINASE KINASE KINASE 20-RELATED"/>
    <property type="match status" value="1"/>
</dbReference>
<evidence type="ECO:0000256" key="5">
    <source>
        <dbReference type="ARBA" id="ARBA00022777"/>
    </source>
</evidence>
<dbReference type="RefSeq" id="WP_190214599.1">
    <property type="nucleotide sequence ID" value="NZ_BNBO01000056.1"/>
</dbReference>
<sequence>MTVTAETSTRTLLFANRYRVSSVLGRGGAADVLRAVDERLDRPVALKVFRPGAGDDDNARRFGAEARVLARLRHPGLIEVYDYGVVAEHPYLALELVEGTTLAALLRSTTLPVPDVRRLGQELATTLAFVHTHGVVHRDVKPSNVLVDTTGRVRLADFGAARILGPQADPGDEALTRTGLIVGTPAYLAPEQIRGRGALASADVYALGLLLIECLTGNREYTGAPIEAAAARLHRPPVIPSDLPDDLAALLLRMTSMDPARRPSAESCARLLEAPRPDVEAAGPVRQPAGRGYAGVGRVPRARAAIRAAACALLLAGVGGGIALGGGSPAAPSPATVPPAAPPIGVVEAPSHAPSGEQHHEPQAALSDTPAPAAATGSTGPLSPAAGRADGDKRGAKARKNTGGHGKGPK</sequence>
<accession>A0A919GD99</accession>
<keyword evidence="2" id="KW-0723">Serine/threonine-protein kinase</keyword>
<evidence type="ECO:0000313" key="9">
    <source>
        <dbReference type="EMBL" id="GHH82038.1"/>
    </source>
</evidence>
<evidence type="ECO:0000256" key="7">
    <source>
        <dbReference type="SAM" id="MobiDB-lite"/>
    </source>
</evidence>
<evidence type="ECO:0000256" key="2">
    <source>
        <dbReference type="ARBA" id="ARBA00022527"/>
    </source>
</evidence>
<comment type="caution">
    <text evidence="9">The sequence shown here is derived from an EMBL/GenBank/DDBJ whole genome shotgun (WGS) entry which is preliminary data.</text>
</comment>
<dbReference type="InterPro" id="IPR011009">
    <property type="entry name" value="Kinase-like_dom_sf"/>
</dbReference>
<evidence type="ECO:0000256" key="4">
    <source>
        <dbReference type="ARBA" id="ARBA00022741"/>
    </source>
</evidence>
<gene>
    <name evidence="9" type="ORF">GCM10018781_66160</name>
</gene>
<keyword evidence="4" id="KW-0547">Nucleotide-binding</keyword>
<dbReference type="GO" id="GO:0005524">
    <property type="term" value="F:ATP binding"/>
    <property type="evidence" value="ECO:0007669"/>
    <property type="project" value="UniProtKB-KW"/>
</dbReference>
<dbReference type="Proteomes" id="UP000617734">
    <property type="component" value="Unassembled WGS sequence"/>
</dbReference>
<dbReference type="CDD" id="cd14014">
    <property type="entry name" value="STKc_PknB_like"/>
    <property type="match status" value="1"/>
</dbReference>
<dbReference type="Gene3D" id="3.30.200.20">
    <property type="entry name" value="Phosphorylase Kinase, domain 1"/>
    <property type="match status" value="1"/>
</dbReference>
<keyword evidence="5" id="KW-0418">Kinase</keyword>
<keyword evidence="3" id="KW-0808">Transferase</keyword>
<keyword evidence="6" id="KW-0067">ATP-binding</keyword>
<dbReference type="EMBL" id="BNBO01000056">
    <property type="protein sequence ID" value="GHH82038.1"/>
    <property type="molecule type" value="Genomic_DNA"/>
</dbReference>
<feature type="region of interest" description="Disordered" evidence="7">
    <location>
        <begin position="328"/>
        <end position="410"/>
    </location>
</feature>
<feature type="compositionally biased region" description="Low complexity" evidence="7">
    <location>
        <begin position="369"/>
        <end position="388"/>
    </location>
</feature>
<feature type="compositionally biased region" description="Pro residues" evidence="7">
    <location>
        <begin position="331"/>
        <end position="342"/>
    </location>
</feature>
<evidence type="ECO:0000256" key="3">
    <source>
        <dbReference type="ARBA" id="ARBA00022679"/>
    </source>
</evidence>